<name>A0ABU5ZE63_9BACL</name>
<feature type="transmembrane region" description="Helical" evidence="1">
    <location>
        <begin position="326"/>
        <end position="350"/>
    </location>
</feature>
<keyword evidence="1" id="KW-0812">Transmembrane</keyword>
<sequence length="357" mass="41711">MTVFWLTLFTVFILSLMARYLAKPVPSGPGPVYIQPNRYYVFLVMAVLILVSGLRSNIGDTFFYMYSYKLKPLTLADIGFSGDFGFNLLQMLLQQFTADPQYLIFWVALFTNALIIPVLYKYSSLFELSVFLYITTGMYLTSMNGIRQFLAASIIFAATKYIFEGNWKKYFAGVLLASTIHQSALILIPVYFIVRQKAWTRQTLFLLLAAIFIVVGFNQFSHLLYSAIQDTRYSQYRNLEQHGANMMRAVVAAIPLILAYLGRERLRGIFPKSDYIVNMCLINLMVMMISTQQWIFARFSFYFGLYELILIPWLVKLFVPKDQKLIYYTILISYFLYYFYENVISLNIYYQSHFFKI</sequence>
<dbReference type="RefSeq" id="WP_371752902.1">
    <property type="nucleotide sequence ID" value="NZ_JAYJLD010000004.1"/>
</dbReference>
<feature type="transmembrane region" description="Helical" evidence="1">
    <location>
        <begin position="102"/>
        <end position="120"/>
    </location>
</feature>
<keyword evidence="3" id="KW-1185">Reference proteome</keyword>
<comment type="caution">
    <text evidence="2">The sequence shown here is derived from an EMBL/GenBank/DDBJ whole genome shotgun (WGS) entry which is preliminary data.</text>
</comment>
<feature type="transmembrane region" description="Helical" evidence="1">
    <location>
        <begin position="301"/>
        <end position="319"/>
    </location>
</feature>
<reference evidence="2" key="1">
    <citation type="submission" date="2023-12" db="EMBL/GenBank/DDBJ databases">
        <title>Fervidustalea candida gen. nov., sp. nov., a novel member of the family Paenibacillaceae isolated from a geothermal area.</title>
        <authorList>
            <person name="Li W.-J."/>
            <person name="Jiao J.-Y."/>
            <person name="Chen Y."/>
        </authorList>
    </citation>
    <scope>NUCLEOTIDE SEQUENCE</scope>
    <source>
        <strain evidence="2">SYSU GA230002</strain>
    </source>
</reference>
<protein>
    <submittedName>
        <fullName evidence="2">EpsG family protein</fullName>
    </submittedName>
</protein>
<keyword evidence="1" id="KW-0472">Membrane</keyword>
<evidence type="ECO:0000313" key="2">
    <source>
        <dbReference type="EMBL" id="MEB3100784.1"/>
    </source>
</evidence>
<keyword evidence="1" id="KW-1133">Transmembrane helix</keyword>
<feature type="transmembrane region" description="Helical" evidence="1">
    <location>
        <begin position="132"/>
        <end position="158"/>
    </location>
</feature>
<organism evidence="2 3">
    <name type="scientific">Ferviditalea candida</name>
    <dbReference type="NCBI Taxonomy" id="3108399"/>
    <lineage>
        <taxon>Bacteria</taxon>
        <taxon>Bacillati</taxon>
        <taxon>Bacillota</taxon>
        <taxon>Bacilli</taxon>
        <taxon>Bacillales</taxon>
        <taxon>Paenibacillaceae</taxon>
        <taxon>Ferviditalea</taxon>
    </lineage>
</organism>
<evidence type="ECO:0000313" key="3">
    <source>
        <dbReference type="Proteomes" id="UP001310386"/>
    </source>
</evidence>
<dbReference type="InterPro" id="IPR049458">
    <property type="entry name" value="EpsG-like"/>
</dbReference>
<feature type="transmembrane region" description="Helical" evidence="1">
    <location>
        <begin position="37"/>
        <end position="54"/>
    </location>
</feature>
<proteinExistence type="predicted"/>
<dbReference type="Pfam" id="PF14897">
    <property type="entry name" value="EpsG"/>
    <property type="match status" value="1"/>
</dbReference>
<evidence type="ECO:0000256" key="1">
    <source>
        <dbReference type="SAM" id="Phobius"/>
    </source>
</evidence>
<feature type="transmembrane region" description="Helical" evidence="1">
    <location>
        <begin position="170"/>
        <end position="192"/>
    </location>
</feature>
<feature type="transmembrane region" description="Helical" evidence="1">
    <location>
        <begin position="204"/>
        <end position="225"/>
    </location>
</feature>
<dbReference type="EMBL" id="JAYJLD010000004">
    <property type="protein sequence ID" value="MEB3100784.1"/>
    <property type="molecule type" value="Genomic_DNA"/>
</dbReference>
<gene>
    <name evidence="2" type="ORF">VF724_03820</name>
</gene>
<dbReference type="Proteomes" id="UP001310386">
    <property type="component" value="Unassembled WGS sequence"/>
</dbReference>
<accession>A0ABU5ZE63</accession>